<name>A0ABY1KN10_9FLAO</name>
<dbReference type="RefSeq" id="WP_076454246.1">
    <property type="nucleotide sequence ID" value="NZ_FTOB01000002.1"/>
</dbReference>
<organism evidence="1 2">
    <name type="scientific">Zobellia uliginosa</name>
    <dbReference type="NCBI Taxonomy" id="143224"/>
    <lineage>
        <taxon>Bacteria</taxon>
        <taxon>Pseudomonadati</taxon>
        <taxon>Bacteroidota</taxon>
        <taxon>Flavobacteriia</taxon>
        <taxon>Flavobacteriales</taxon>
        <taxon>Flavobacteriaceae</taxon>
        <taxon>Zobellia</taxon>
    </lineage>
</organism>
<evidence type="ECO:0000313" key="2">
    <source>
        <dbReference type="Proteomes" id="UP000185728"/>
    </source>
</evidence>
<evidence type="ECO:0000313" key="1">
    <source>
        <dbReference type="EMBL" id="SIS51695.1"/>
    </source>
</evidence>
<comment type="caution">
    <text evidence="1">The sequence shown here is derived from an EMBL/GenBank/DDBJ whole genome shotgun (WGS) entry which is preliminary data.</text>
</comment>
<dbReference type="Proteomes" id="UP000185728">
    <property type="component" value="Unassembled WGS sequence"/>
</dbReference>
<accession>A0ABY1KN10</accession>
<sequence length="159" mass="18001">MHSAKQNSAKVLKSKLVKYAALIIALCYIINPLHQQIQTVLHEISHILTIPDNVISHASVAEKHHRAHQHSGQGTLHQHELIDVFSALFHTSHEEGHPDEELHADFKFDKHLGTDSDDYDIIVFTAPRIACFSSDSFLESSYYNAIEEPPKPICPYFLI</sequence>
<keyword evidence="2" id="KW-1185">Reference proteome</keyword>
<protein>
    <submittedName>
        <fullName evidence="1">Uncharacterized protein</fullName>
    </submittedName>
</protein>
<proteinExistence type="predicted"/>
<gene>
    <name evidence="1" type="ORF">SAMN05421766_102520</name>
</gene>
<dbReference type="EMBL" id="FTOB01000002">
    <property type="protein sequence ID" value="SIS51695.1"/>
    <property type="molecule type" value="Genomic_DNA"/>
</dbReference>
<reference evidence="1 2" key="1">
    <citation type="submission" date="2017-01" db="EMBL/GenBank/DDBJ databases">
        <authorList>
            <person name="Varghese N."/>
            <person name="Submissions S."/>
        </authorList>
    </citation>
    <scope>NUCLEOTIDE SEQUENCE [LARGE SCALE GENOMIC DNA]</scope>
    <source>
        <strain evidence="1 2">DSM 2061</strain>
    </source>
</reference>